<organism evidence="2 3">
    <name type="scientific">Candidatus Nomurabacteria bacterium GW2011_GWA2_43_15</name>
    <dbReference type="NCBI Taxonomy" id="1618738"/>
    <lineage>
        <taxon>Bacteria</taxon>
        <taxon>Candidatus Nomuraibacteriota</taxon>
    </lineage>
</organism>
<dbReference type="Proteomes" id="UP000034646">
    <property type="component" value="Unassembled WGS sequence"/>
</dbReference>
<comment type="caution">
    <text evidence="2">The sequence shown here is derived from an EMBL/GenBank/DDBJ whole genome shotgun (WGS) entry which is preliminary data.</text>
</comment>
<accession>A0A0G1DTD0</accession>
<evidence type="ECO:0000313" key="3">
    <source>
        <dbReference type="Proteomes" id="UP000034646"/>
    </source>
</evidence>
<keyword evidence="1" id="KW-0472">Membrane</keyword>
<reference evidence="2 3" key="1">
    <citation type="journal article" date="2015" name="Nature">
        <title>rRNA introns, odd ribosomes, and small enigmatic genomes across a large radiation of phyla.</title>
        <authorList>
            <person name="Brown C.T."/>
            <person name="Hug L.A."/>
            <person name="Thomas B.C."/>
            <person name="Sharon I."/>
            <person name="Castelle C.J."/>
            <person name="Singh A."/>
            <person name="Wilkins M.J."/>
            <person name="Williams K.H."/>
            <person name="Banfield J.F."/>
        </authorList>
    </citation>
    <scope>NUCLEOTIDE SEQUENCE [LARGE SCALE GENOMIC DNA]</scope>
</reference>
<gene>
    <name evidence="2" type="ORF">UV76_C0006G0002</name>
</gene>
<keyword evidence="1" id="KW-1133">Transmembrane helix</keyword>
<protein>
    <submittedName>
        <fullName evidence="2">Uncharacterized protein</fullName>
    </submittedName>
</protein>
<dbReference type="EMBL" id="LCFS01000006">
    <property type="protein sequence ID" value="KKT00868.1"/>
    <property type="molecule type" value="Genomic_DNA"/>
</dbReference>
<proteinExistence type="predicted"/>
<keyword evidence="1" id="KW-0812">Transmembrane</keyword>
<feature type="transmembrane region" description="Helical" evidence="1">
    <location>
        <begin position="31"/>
        <end position="53"/>
    </location>
</feature>
<feature type="transmembrane region" description="Helical" evidence="1">
    <location>
        <begin position="7"/>
        <end position="25"/>
    </location>
</feature>
<sequence>MFIEKAILLAYAVTVVSETAIIIVIQKPKKLWQWVLGILLINSLTHPIAIYFLHIQNAPYIFVEFGVFILEAIWYNLAFQVGWKKSLTISAVANIFSILVGIAIRFLFGL</sequence>
<name>A0A0G1DTD0_9BACT</name>
<dbReference type="AlphaFoldDB" id="A0A0G1DTD0"/>
<feature type="transmembrane region" description="Helical" evidence="1">
    <location>
        <begin position="60"/>
        <end position="77"/>
    </location>
</feature>
<feature type="transmembrane region" description="Helical" evidence="1">
    <location>
        <begin position="89"/>
        <end position="108"/>
    </location>
</feature>
<evidence type="ECO:0000256" key="1">
    <source>
        <dbReference type="SAM" id="Phobius"/>
    </source>
</evidence>
<evidence type="ECO:0000313" key="2">
    <source>
        <dbReference type="EMBL" id="KKT00868.1"/>
    </source>
</evidence>